<evidence type="ECO:0000313" key="2">
    <source>
        <dbReference type="EMBL" id="ABS63591.1"/>
    </source>
</evidence>
<dbReference type="OrthoDB" id="8450227at2"/>
<dbReference type="KEGG" id="pla:Plav_1977"/>
<organism evidence="2 3">
    <name type="scientific">Parvibaculum lavamentivorans (strain DS-1 / DSM 13023 / NCIMB 13966)</name>
    <dbReference type="NCBI Taxonomy" id="402881"/>
    <lineage>
        <taxon>Bacteria</taxon>
        <taxon>Pseudomonadati</taxon>
        <taxon>Pseudomonadota</taxon>
        <taxon>Alphaproteobacteria</taxon>
        <taxon>Hyphomicrobiales</taxon>
        <taxon>Parvibaculaceae</taxon>
        <taxon>Parvibaculum</taxon>
    </lineage>
</organism>
<keyword evidence="3" id="KW-1185">Reference proteome</keyword>
<gene>
    <name evidence="2" type="ordered locus">Plav_1977</name>
</gene>
<dbReference type="AlphaFoldDB" id="A7HUK8"/>
<dbReference type="Proteomes" id="UP000006377">
    <property type="component" value="Chromosome"/>
</dbReference>
<dbReference type="HOGENOM" id="CLU_1073031_0_0_5"/>
<feature type="signal peptide" evidence="1">
    <location>
        <begin position="1"/>
        <end position="23"/>
    </location>
</feature>
<dbReference type="RefSeq" id="WP_012110887.1">
    <property type="nucleotide sequence ID" value="NC_009719.1"/>
</dbReference>
<evidence type="ECO:0000313" key="3">
    <source>
        <dbReference type="Proteomes" id="UP000006377"/>
    </source>
</evidence>
<accession>A7HUK8</accession>
<evidence type="ECO:0008006" key="4">
    <source>
        <dbReference type="Google" id="ProtNLM"/>
    </source>
</evidence>
<protein>
    <recommendedName>
        <fullName evidence="4">PepSY domain-containing protein</fullName>
    </recommendedName>
</protein>
<reference evidence="2 3" key="1">
    <citation type="journal article" date="2011" name="Stand. Genomic Sci.">
        <title>Complete genome sequence of Parvibaculum lavamentivorans type strain (DS-1(T)).</title>
        <authorList>
            <person name="Schleheck D."/>
            <person name="Weiss M."/>
            <person name="Pitluck S."/>
            <person name="Bruce D."/>
            <person name="Land M.L."/>
            <person name="Han S."/>
            <person name="Saunders E."/>
            <person name="Tapia R."/>
            <person name="Detter C."/>
            <person name="Brettin T."/>
            <person name="Han J."/>
            <person name="Woyke T."/>
            <person name="Goodwin L."/>
            <person name="Pennacchio L."/>
            <person name="Nolan M."/>
            <person name="Cook A.M."/>
            <person name="Kjelleberg S."/>
            <person name="Thomas T."/>
        </authorList>
    </citation>
    <scope>NUCLEOTIDE SEQUENCE [LARGE SCALE GENOMIC DNA]</scope>
    <source>
        <strain evidence="3">DS-1 / DSM 13023 / NCIMB 13966</strain>
    </source>
</reference>
<sequence>MKKALALTGLAVALFALPVAAQADVRSGITITIGSSKVLPAAASGWRYGTDYNDYRTHQGRIMPLANVVRDLERKTNATVTDIKLSRDKRFYEFEGVTQRGFLVTAKASAATGAVGGISVKNYKPRYDARATSISPLLASLRNKGYHSFDLVSLKEEKGVYQVRGLNRQGKPVMIRAAARTGKVLSTRNAPGYNGPSYAQAEYRDFGHWQKGLTQQKYSSFTNVVAYDDYYAVKARDGRGRPVNLSVCPFTGKVLDARY</sequence>
<feature type="chain" id="PRO_5002707447" description="PepSY domain-containing protein" evidence="1">
    <location>
        <begin position="24"/>
        <end position="259"/>
    </location>
</feature>
<dbReference type="eggNOG" id="ENOG5033VRI">
    <property type="taxonomic scope" value="Bacteria"/>
</dbReference>
<dbReference type="STRING" id="402881.Plav_1977"/>
<dbReference type="EMBL" id="CP000774">
    <property type="protein sequence ID" value="ABS63591.1"/>
    <property type="molecule type" value="Genomic_DNA"/>
</dbReference>
<evidence type="ECO:0000256" key="1">
    <source>
        <dbReference type="SAM" id="SignalP"/>
    </source>
</evidence>
<keyword evidence="1" id="KW-0732">Signal</keyword>
<proteinExistence type="predicted"/>
<name>A7HUK8_PARL1</name>